<reference evidence="3 4" key="1">
    <citation type="submission" date="2024-09" db="EMBL/GenBank/DDBJ databases">
        <authorList>
            <person name="Sun Q."/>
            <person name="Mori K."/>
        </authorList>
    </citation>
    <scope>NUCLEOTIDE SEQUENCE [LARGE SCALE GENOMIC DNA]</scope>
    <source>
        <strain evidence="3 4">JCM 14321</strain>
    </source>
</reference>
<dbReference type="SUPFAM" id="SSF51735">
    <property type="entry name" value="NAD(P)-binding Rossmann-fold domains"/>
    <property type="match status" value="1"/>
</dbReference>
<organism evidence="3 4">
    <name type="scientific">Agromyces lapidis</name>
    <dbReference type="NCBI Taxonomy" id="279574"/>
    <lineage>
        <taxon>Bacteria</taxon>
        <taxon>Bacillati</taxon>
        <taxon>Actinomycetota</taxon>
        <taxon>Actinomycetes</taxon>
        <taxon>Micrococcales</taxon>
        <taxon>Microbacteriaceae</taxon>
        <taxon>Agromyces</taxon>
    </lineage>
</organism>
<comment type="caution">
    <text evidence="3">The sequence shown here is derived from an EMBL/GenBank/DDBJ whole genome shotgun (WGS) entry which is preliminary data.</text>
</comment>
<keyword evidence="4" id="KW-1185">Reference proteome</keyword>
<keyword evidence="2" id="KW-0560">Oxidoreductase</keyword>
<dbReference type="PRINTS" id="PR00081">
    <property type="entry name" value="GDHRDH"/>
</dbReference>
<name>A0ABV5SUG3_9MICO</name>
<dbReference type="PANTHER" id="PTHR48107:SF7">
    <property type="entry name" value="RE15974P"/>
    <property type="match status" value="1"/>
</dbReference>
<dbReference type="RefSeq" id="WP_212277328.1">
    <property type="nucleotide sequence ID" value="NZ_BAAANI010000005.1"/>
</dbReference>
<proteinExistence type="inferred from homology"/>
<evidence type="ECO:0000313" key="4">
    <source>
        <dbReference type="Proteomes" id="UP001589667"/>
    </source>
</evidence>
<gene>
    <name evidence="3" type="ORF">ACFFQV_16250</name>
</gene>
<evidence type="ECO:0000313" key="3">
    <source>
        <dbReference type="EMBL" id="MFB9643847.1"/>
    </source>
</evidence>
<dbReference type="InterPro" id="IPR020904">
    <property type="entry name" value="Sc_DH/Rdtase_CS"/>
</dbReference>
<dbReference type="PROSITE" id="PS00061">
    <property type="entry name" value="ADH_SHORT"/>
    <property type="match status" value="1"/>
</dbReference>
<evidence type="ECO:0000256" key="1">
    <source>
        <dbReference type="ARBA" id="ARBA00006484"/>
    </source>
</evidence>
<sequence>MTRPVALITGAGRRNTIAWAIAVALAADGWDIAFSHLGEYDRRMALGGDPDRDPAALEAELRALGSRVIALDADLADPEVPARLIAAAAELGPVRALVLSHAQGVDSGILDTSLESFDRHFAVNARAALLLVQAFARQLPAAGGGASGGGGGGRIVALTSDHVVGNVPYGASKGALDRIVIAAARELAPLGITANLVNPGPVDTGWMDEATRAALTAQQPTGRLGTPDDAARLVRFLVSDEARWVTGQLIHSDGGFSI</sequence>
<dbReference type="Proteomes" id="UP001589667">
    <property type="component" value="Unassembled WGS sequence"/>
</dbReference>
<dbReference type="Pfam" id="PF13561">
    <property type="entry name" value="adh_short_C2"/>
    <property type="match status" value="1"/>
</dbReference>
<comment type="similarity">
    <text evidence="1">Belongs to the short-chain dehydrogenases/reductases (SDR) family.</text>
</comment>
<dbReference type="InterPro" id="IPR036291">
    <property type="entry name" value="NAD(P)-bd_dom_sf"/>
</dbReference>
<dbReference type="InterPro" id="IPR002347">
    <property type="entry name" value="SDR_fam"/>
</dbReference>
<dbReference type="Gene3D" id="3.40.50.720">
    <property type="entry name" value="NAD(P)-binding Rossmann-like Domain"/>
    <property type="match status" value="1"/>
</dbReference>
<dbReference type="EMBL" id="JBHMBL010000004">
    <property type="protein sequence ID" value="MFB9643847.1"/>
    <property type="molecule type" value="Genomic_DNA"/>
</dbReference>
<dbReference type="PANTHER" id="PTHR48107">
    <property type="entry name" value="NADPH-DEPENDENT ALDEHYDE REDUCTASE-LIKE PROTEIN, CHLOROPLASTIC-RELATED"/>
    <property type="match status" value="1"/>
</dbReference>
<protein>
    <submittedName>
        <fullName evidence="3">SDR family oxidoreductase</fullName>
    </submittedName>
</protein>
<evidence type="ECO:0000256" key="2">
    <source>
        <dbReference type="ARBA" id="ARBA00023002"/>
    </source>
</evidence>
<accession>A0ABV5SUG3</accession>